<comment type="caution">
    <text evidence="1">The sequence shown here is derived from an EMBL/GenBank/DDBJ whole genome shotgun (WGS) entry which is preliminary data.</text>
</comment>
<evidence type="ECO:0000313" key="2">
    <source>
        <dbReference type="Proteomes" id="UP000636709"/>
    </source>
</evidence>
<dbReference type="SUPFAM" id="SSF50494">
    <property type="entry name" value="Trypsin-like serine proteases"/>
    <property type="match status" value="1"/>
</dbReference>
<dbReference type="Gene3D" id="2.40.10.10">
    <property type="entry name" value="Trypsin-like serine proteases"/>
    <property type="match status" value="2"/>
</dbReference>
<dbReference type="EMBL" id="JACEFO010002477">
    <property type="protein sequence ID" value="KAF8658945.1"/>
    <property type="molecule type" value="Genomic_DNA"/>
</dbReference>
<name>A0A835AD80_9POAL</name>
<proteinExistence type="predicted"/>
<evidence type="ECO:0000313" key="1">
    <source>
        <dbReference type="EMBL" id="KAF8658945.1"/>
    </source>
</evidence>
<dbReference type="OrthoDB" id="582926at2759"/>
<dbReference type="Proteomes" id="UP000636709">
    <property type="component" value="Unassembled WGS sequence"/>
</dbReference>
<dbReference type="PANTHER" id="PTHR47389:SF8">
    <property type="entry name" value="EXPRESSED PROTEIN"/>
    <property type="match status" value="1"/>
</dbReference>
<organism evidence="1 2">
    <name type="scientific">Digitaria exilis</name>
    <dbReference type="NCBI Taxonomy" id="1010633"/>
    <lineage>
        <taxon>Eukaryota</taxon>
        <taxon>Viridiplantae</taxon>
        <taxon>Streptophyta</taxon>
        <taxon>Embryophyta</taxon>
        <taxon>Tracheophyta</taxon>
        <taxon>Spermatophyta</taxon>
        <taxon>Magnoliopsida</taxon>
        <taxon>Liliopsida</taxon>
        <taxon>Poales</taxon>
        <taxon>Poaceae</taxon>
        <taxon>PACMAD clade</taxon>
        <taxon>Panicoideae</taxon>
        <taxon>Panicodae</taxon>
        <taxon>Paniceae</taxon>
        <taxon>Anthephorinae</taxon>
        <taxon>Digitaria</taxon>
    </lineage>
</organism>
<sequence>MRESLIEAELLFVSRHYRIALLEIPVDVHTVVPQLKIPSFGSCPNYGEEVFALARDKDLLLMARRGTILQLQHCHMFRSHCLFVDYKLPNCGGGGPVVNRSGDVVGMSFHYDSGISAILSISTAISCVNMWTDFGFVSPLL</sequence>
<dbReference type="AlphaFoldDB" id="A0A835AD80"/>
<dbReference type="InterPro" id="IPR009003">
    <property type="entry name" value="Peptidase_S1_PA"/>
</dbReference>
<accession>A0A835AD80</accession>
<dbReference type="PANTHER" id="PTHR47389">
    <property type="entry name" value="OS09G0436400 PROTEIN"/>
    <property type="match status" value="1"/>
</dbReference>
<reference evidence="1" key="1">
    <citation type="submission" date="2020-07" db="EMBL/GenBank/DDBJ databases">
        <title>Genome sequence and genetic diversity analysis of an under-domesticated orphan crop, white fonio (Digitaria exilis).</title>
        <authorList>
            <person name="Bennetzen J.L."/>
            <person name="Chen S."/>
            <person name="Ma X."/>
            <person name="Wang X."/>
            <person name="Yssel A.E.J."/>
            <person name="Chaluvadi S.R."/>
            <person name="Johnson M."/>
            <person name="Gangashetty P."/>
            <person name="Hamidou F."/>
            <person name="Sanogo M.D."/>
            <person name="Zwaenepoel A."/>
            <person name="Wallace J."/>
            <person name="Van De Peer Y."/>
            <person name="Van Deynze A."/>
        </authorList>
    </citation>
    <scope>NUCLEOTIDE SEQUENCE</scope>
    <source>
        <tissue evidence="1">Leaves</tissue>
    </source>
</reference>
<dbReference type="Pfam" id="PF13365">
    <property type="entry name" value="Trypsin_2"/>
    <property type="match status" value="1"/>
</dbReference>
<gene>
    <name evidence="1" type="ORF">HU200_058779</name>
</gene>
<keyword evidence="2" id="KW-1185">Reference proteome</keyword>
<protein>
    <submittedName>
        <fullName evidence="1">Uncharacterized protein</fullName>
    </submittedName>
</protein>
<dbReference type="InterPro" id="IPR043504">
    <property type="entry name" value="Peptidase_S1_PA_chymotrypsin"/>
</dbReference>